<dbReference type="Proteomes" id="UP000499080">
    <property type="component" value="Unassembled WGS sequence"/>
</dbReference>
<name>A0A4Y2V8H0_ARAVE</name>
<evidence type="ECO:0000313" key="1">
    <source>
        <dbReference type="EMBL" id="GBO21595.1"/>
    </source>
</evidence>
<evidence type="ECO:0000313" key="2">
    <source>
        <dbReference type="Proteomes" id="UP000499080"/>
    </source>
</evidence>
<proteinExistence type="predicted"/>
<accession>A0A4Y2V8H0</accession>
<sequence length="92" mass="10509">MFWGGCCHAIRPAEQRVVEYQQDAYAITTARRNWPQKTPSSPLPFDLRSFTDVSPTHVAAIATNQAIGTDSSSVTKRSTRNTLRFFCWFWKP</sequence>
<gene>
    <name evidence="1" type="ORF">AVEN_261220_1</name>
</gene>
<organism evidence="1 2">
    <name type="scientific">Araneus ventricosus</name>
    <name type="common">Orbweaver spider</name>
    <name type="synonym">Epeira ventricosa</name>
    <dbReference type="NCBI Taxonomy" id="182803"/>
    <lineage>
        <taxon>Eukaryota</taxon>
        <taxon>Metazoa</taxon>
        <taxon>Ecdysozoa</taxon>
        <taxon>Arthropoda</taxon>
        <taxon>Chelicerata</taxon>
        <taxon>Arachnida</taxon>
        <taxon>Araneae</taxon>
        <taxon>Araneomorphae</taxon>
        <taxon>Entelegynae</taxon>
        <taxon>Araneoidea</taxon>
        <taxon>Araneidae</taxon>
        <taxon>Araneus</taxon>
    </lineage>
</organism>
<dbReference type="AlphaFoldDB" id="A0A4Y2V8H0"/>
<dbReference type="EMBL" id="BGPR01044761">
    <property type="protein sequence ID" value="GBO21595.1"/>
    <property type="molecule type" value="Genomic_DNA"/>
</dbReference>
<keyword evidence="2" id="KW-1185">Reference proteome</keyword>
<protein>
    <submittedName>
        <fullName evidence="1">Uncharacterized protein</fullName>
    </submittedName>
</protein>
<comment type="caution">
    <text evidence="1">The sequence shown here is derived from an EMBL/GenBank/DDBJ whole genome shotgun (WGS) entry which is preliminary data.</text>
</comment>
<reference evidence="1 2" key="1">
    <citation type="journal article" date="2019" name="Sci. Rep.">
        <title>Orb-weaving spider Araneus ventricosus genome elucidates the spidroin gene catalogue.</title>
        <authorList>
            <person name="Kono N."/>
            <person name="Nakamura H."/>
            <person name="Ohtoshi R."/>
            <person name="Moran D.A.P."/>
            <person name="Shinohara A."/>
            <person name="Yoshida Y."/>
            <person name="Fujiwara M."/>
            <person name="Mori M."/>
            <person name="Tomita M."/>
            <person name="Arakawa K."/>
        </authorList>
    </citation>
    <scope>NUCLEOTIDE SEQUENCE [LARGE SCALE GENOMIC DNA]</scope>
</reference>